<proteinExistence type="predicted"/>
<accession>A0A1I6BDB7</accession>
<organism evidence="1 2">
    <name type="scientific">Hymenobacter arizonensis</name>
    <name type="common">Siccationidurans arizonensis</name>
    <dbReference type="NCBI Taxonomy" id="1227077"/>
    <lineage>
        <taxon>Bacteria</taxon>
        <taxon>Pseudomonadati</taxon>
        <taxon>Bacteroidota</taxon>
        <taxon>Cytophagia</taxon>
        <taxon>Cytophagales</taxon>
        <taxon>Hymenobacteraceae</taxon>
        <taxon>Hymenobacter</taxon>
    </lineage>
</organism>
<dbReference type="OrthoDB" id="675372at2"/>
<evidence type="ECO:0000313" key="1">
    <source>
        <dbReference type="EMBL" id="SFQ78948.1"/>
    </source>
</evidence>
<dbReference type="EMBL" id="FOXS01000008">
    <property type="protein sequence ID" value="SFQ78948.1"/>
    <property type="molecule type" value="Genomic_DNA"/>
</dbReference>
<keyword evidence="2" id="KW-1185">Reference proteome</keyword>
<evidence type="ECO:0000313" key="2">
    <source>
        <dbReference type="Proteomes" id="UP000199029"/>
    </source>
</evidence>
<name>A0A1I6BDB7_HYMAR</name>
<reference evidence="2" key="1">
    <citation type="submission" date="2016-10" db="EMBL/GenBank/DDBJ databases">
        <authorList>
            <person name="Varghese N."/>
            <person name="Submissions S."/>
        </authorList>
    </citation>
    <scope>NUCLEOTIDE SEQUENCE [LARGE SCALE GENOMIC DNA]</scope>
    <source>
        <strain evidence="2">OR362-8,ATCC BAA-1266,JCM 13504</strain>
    </source>
</reference>
<dbReference type="RefSeq" id="WP_092678287.1">
    <property type="nucleotide sequence ID" value="NZ_FOXS01000008.1"/>
</dbReference>
<sequence>MPKNEFFAAFLIAHAIMVIHVQPPEFDQLYRKAREGYQACINHPENGFLQEQVTLPLRKIDVREGEVKIVFSAGRVEVDRMEVHLGLYASGEWMGDYVAILNVTGELVDERLVFH</sequence>
<dbReference type="Proteomes" id="UP000199029">
    <property type="component" value="Unassembled WGS sequence"/>
</dbReference>
<dbReference type="AlphaFoldDB" id="A0A1I6BDB7"/>
<gene>
    <name evidence="1" type="ORF">SAMN04515668_4381</name>
</gene>
<protein>
    <submittedName>
        <fullName evidence="1">Uncharacterized protein</fullName>
    </submittedName>
</protein>